<name>A0A3R9INW9_STRMT</name>
<feature type="transmembrane region" description="Helical" evidence="1">
    <location>
        <begin position="68"/>
        <end position="85"/>
    </location>
</feature>
<organism evidence="2 3">
    <name type="scientific">Streptococcus mitis</name>
    <dbReference type="NCBI Taxonomy" id="28037"/>
    <lineage>
        <taxon>Bacteria</taxon>
        <taxon>Bacillati</taxon>
        <taxon>Bacillota</taxon>
        <taxon>Bacilli</taxon>
        <taxon>Lactobacillales</taxon>
        <taxon>Streptococcaceae</taxon>
        <taxon>Streptococcus</taxon>
        <taxon>Streptococcus mitis group</taxon>
    </lineage>
</organism>
<dbReference type="EMBL" id="RJNY01000020">
    <property type="protein sequence ID" value="RSI95513.1"/>
    <property type="molecule type" value="Genomic_DNA"/>
</dbReference>
<protein>
    <submittedName>
        <fullName evidence="2">Uncharacterized protein</fullName>
    </submittedName>
</protein>
<reference evidence="2 3" key="1">
    <citation type="submission" date="2018-11" db="EMBL/GenBank/DDBJ databases">
        <title>Species Designations Belie Phenotypic and Genotypic Heterogeneity in Oral Streptococci.</title>
        <authorList>
            <person name="Velsko I."/>
        </authorList>
    </citation>
    <scope>NUCLEOTIDE SEQUENCE [LARGE SCALE GENOMIC DNA]</scope>
    <source>
        <strain evidence="2 3">BCC60</strain>
    </source>
</reference>
<dbReference type="AlphaFoldDB" id="A0A3R9INW9"/>
<accession>A0A3R9INW9</accession>
<evidence type="ECO:0000313" key="2">
    <source>
        <dbReference type="EMBL" id="RSI95513.1"/>
    </source>
</evidence>
<evidence type="ECO:0000256" key="1">
    <source>
        <dbReference type="SAM" id="Phobius"/>
    </source>
</evidence>
<feature type="transmembrane region" description="Helical" evidence="1">
    <location>
        <begin position="43"/>
        <end position="62"/>
    </location>
</feature>
<proteinExistence type="predicted"/>
<sequence length="90" mass="9560">MTYVKEHNQVKQDYATVKTTTETGVRSVDHLQRTFDYAAEHPVESIVAVVAIVGAVAFAPAVGAAFGSVKLIEVAIGILIGVSIFNDKGK</sequence>
<comment type="caution">
    <text evidence="2">The sequence shown here is derived from an EMBL/GenBank/DDBJ whole genome shotgun (WGS) entry which is preliminary data.</text>
</comment>
<keyword evidence="1" id="KW-1133">Transmembrane helix</keyword>
<gene>
    <name evidence="2" type="ORF">D8847_08240</name>
</gene>
<dbReference type="Proteomes" id="UP000281657">
    <property type="component" value="Unassembled WGS sequence"/>
</dbReference>
<keyword evidence="1" id="KW-0472">Membrane</keyword>
<evidence type="ECO:0000313" key="3">
    <source>
        <dbReference type="Proteomes" id="UP000281657"/>
    </source>
</evidence>
<keyword evidence="1" id="KW-0812">Transmembrane</keyword>